<proteinExistence type="predicted"/>
<dbReference type="SUPFAM" id="SSF51430">
    <property type="entry name" value="NAD(P)-linked oxidoreductase"/>
    <property type="match status" value="1"/>
</dbReference>
<evidence type="ECO:0000259" key="4">
    <source>
        <dbReference type="Pfam" id="PF00248"/>
    </source>
</evidence>
<dbReference type="RefSeq" id="WP_154458330.1">
    <property type="nucleotide sequence ID" value="NZ_VUMV01000006.1"/>
</dbReference>
<evidence type="ECO:0000313" key="5">
    <source>
        <dbReference type="EMBL" id="MST82415.1"/>
    </source>
</evidence>
<sequence>MNTIDPSLVPQRKLSNGMVIPGIGMGTFGNDRFSSAQVSEAVYGAIKAGYRLFDCAAAYGNENEIGQVFSRAFADGLVQRNEITIISKLWNNMHGKGDVLVACAQSLCDLCLDYLDIYMVHWPFPNYHEPGANIEGRNPDAVPFSLQEYMTTWRQMEHLVDLGLVRTIGMSNMTITKLEQVLPLCRIKPTVLEVEMNPTFQQPGLFEYCLKHQILPIAFSPMGSPCRPERDTEKNDVETFKLPELVEIAQAHHCHPAEVCVKWAVQRGQVPIPFSVDENEYTANLRCTTRDFLTEEEMSRFAAADKNYRLIKGKIFLWKDAKDWRDIWDNES</sequence>
<feature type="domain" description="NADP-dependent oxidoreductase" evidence="4">
    <location>
        <begin position="22"/>
        <end position="305"/>
    </location>
</feature>
<evidence type="ECO:0000256" key="3">
    <source>
        <dbReference type="PIRSR" id="PIRSR000097-3"/>
    </source>
</evidence>
<dbReference type="InterPro" id="IPR020471">
    <property type="entry name" value="AKR"/>
</dbReference>
<evidence type="ECO:0000313" key="6">
    <source>
        <dbReference type="Proteomes" id="UP000466864"/>
    </source>
</evidence>
<dbReference type="GO" id="GO:0016491">
    <property type="term" value="F:oxidoreductase activity"/>
    <property type="evidence" value="ECO:0007669"/>
    <property type="project" value="InterPro"/>
</dbReference>
<accession>A0A7X2P981</accession>
<comment type="caution">
    <text evidence="5">The sequence shown here is derived from an EMBL/GenBank/DDBJ whole genome shotgun (WGS) entry which is preliminary data.</text>
</comment>
<feature type="active site" description="Proton donor" evidence="1">
    <location>
        <position position="59"/>
    </location>
</feature>
<keyword evidence="6" id="KW-1185">Reference proteome</keyword>
<evidence type="ECO:0000256" key="2">
    <source>
        <dbReference type="PIRSR" id="PIRSR000097-2"/>
    </source>
</evidence>
<dbReference type="Pfam" id="PF00248">
    <property type="entry name" value="Aldo_ket_red"/>
    <property type="match status" value="1"/>
</dbReference>
<dbReference type="InterPro" id="IPR023210">
    <property type="entry name" value="NADP_OxRdtase_dom"/>
</dbReference>
<dbReference type="InterPro" id="IPR036812">
    <property type="entry name" value="NAD(P)_OxRdtase_dom_sf"/>
</dbReference>
<dbReference type="PANTHER" id="PTHR11732">
    <property type="entry name" value="ALDO/KETO REDUCTASE"/>
    <property type="match status" value="1"/>
</dbReference>
<name>A0A7X2P981_9FIRM</name>
<dbReference type="PRINTS" id="PR00069">
    <property type="entry name" value="ALDKETRDTASE"/>
</dbReference>
<dbReference type="InterPro" id="IPR018170">
    <property type="entry name" value="Aldo/ket_reductase_CS"/>
</dbReference>
<dbReference type="Proteomes" id="UP000466864">
    <property type="component" value="Unassembled WGS sequence"/>
</dbReference>
<protein>
    <submittedName>
        <fullName evidence="5">Aldo/keto reductase</fullName>
    </submittedName>
</protein>
<dbReference type="EMBL" id="VUMV01000006">
    <property type="protein sequence ID" value="MST82415.1"/>
    <property type="molecule type" value="Genomic_DNA"/>
</dbReference>
<dbReference type="AlphaFoldDB" id="A0A7X2P981"/>
<dbReference type="PIRSF" id="PIRSF000097">
    <property type="entry name" value="AKR"/>
    <property type="match status" value="1"/>
</dbReference>
<feature type="site" description="Lowers pKa of active site Tyr" evidence="3">
    <location>
        <position position="88"/>
    </location>
</feature>
<dbReference type="PROSITE" id="PS00798">
    <property type="entry name" value="ALDOKETO_REDUCTASE_1"/>
    <property type="match status" value="1"/>
</dbReference>
<organism evidence="5 6">
    <name type="scientific">Bilifractor porci</name>
    <dbReference type="NCBI Taxonomy" id="2606636"/>
    <lineage>
        <taxon>Bacteria</taxon>
        <taxon>Bacillati</taxon>
        <taxon>Bacillota</taxon>
        <taxon>Clostridia</taxon>
        <taxon>Lachnospirales</taxon>
        <taxon>Lachnospiraceae</taxon>
        <taxon>Bilifractor</taxon>
    </lineage>
</organism>
<dbReference type="Gene3D" id="3.20.20.100">
    <property type="entry name" value="NADP-dependent oxidoreductase domain"/>
    <property type="match status" value="1"/>
</dbReference>
<evidence type="ECO:0000256" key="1">
    <source>
        <dbReference type="PIRSR" id="PIRSR000097-1"/>
    </source>
</evidence>
<reference evidence="5 6" key="1">
    <citation type="submission" date="2019-08" db="EMBL/GenBank/DDBJ databases">
        <title>In-depth cultivation of the pig gut microbiome towards novel bacterial diversity and tailored functional studies.</title>
        <authorList>
            <person name="Wylensek D."/>
            <person name="Hitch T.C.A."/>
            <person name="Clavel T."/>
        </authorList>
    </citation>
    <scope>NUCLEOTIDE SEQUENCE [LARGE SCALE GENOMIC DNA]</scope>
    <source>
        <strain evidence="5 6">Oil+RF-744-WCA-WT-13</strain>
    </source>
</reference>
<feature type="binding site" evidence="2">
    <location>
        <position position="121"/>
    </location>
    <ligand>
        <name>substrate</name>
    </ligand>
</feature>
<gene>
    <name evidence="5" type="ORF">FYJ60_08820</name>
</gene>